<proteinExistence type="predicted"/>
<dbReference type="InterPro" id="IPR046925">
    <property type="entry name" value="WD-like_fungi"/>
</dbReference>
<evidence type="ECO:0000259" key="1">
    <source>
        <dbReference type="Pfam" id="PF20493"/>
    </source>
</evidence>
<evidence type="ECO:0000313" key="3">
    <source>
        <dbReference type="Proteomes" id="UP000799439"/>
    </source>
</evidence>
<dbReference type="Proteomes" id="UP000799439">
    <property type="component" value="Unassembled WGS sequence"/>
</dbReference>
<dbReference type="OrthoDB" id="3936102at2759"/>
<gene>
    <name evidence="2" type="ORF">K461DRAFT_295582</name>
</gene>
<name>A0A9P4IYR8_9PEZI</name>
<evidence type="ECO:0000313" key="2">
    <source>
        <dbReference type="EMBL" id="KAF2150287.1"/>
    </source>
</evidence>
<dbReference type="EMBL" id="ML996089">
    <property type="protein sequence ID" value="KAF2150287.1"/>
    <property type="molecule type" value="Genomic_DNA"/>
</dbReference>
<sequence>MAAPATEKELSALNDFVELFREPASGSGTMIYLGYPYENGMTTPADSTTEKQVSATCPQPVLMCDTNNFARNNLCAQLVAELQLDSTVPLPGTPRQVCYLGDGVAPNAYCCASWTTPVPGLTKGDLVEPASRIFKTCTANGISGKVDNLVLHDICVALCLSNRGTGC</sequence>
<dbReference type="Pfam" id="PF20493">
    <property type="entry name" value="WD-like_fungi"/>
    <property type="match status" value="1"/>
</dbReference>
<dbReference type="AlphaFoldDB" id="A0A9P4IYR8"/>
<reference evidence="2" key="1">
    <citation type="journal article" date="2020" name="Stud. Mycol.">
        <title>101 Dothideomycetes genomes: a test case for predicting lifestyles and emergence of pathogens.</title>
        <authorList>
            <person name="Haridas S."/>
            <person name="Albert R."/>
            <person name="Binder M."/>
            <person name="Bloem J."/>
            <person name="Labutti K."/>
            <person name="Salamov A."/>
            <person name="Andreopoulos B."/>
            <person name="Baker S."/>
            <person name="Barry K."/>
            <person name="Bills G."/>
            <person name="Bluhm B."/>
            <person name="Cannon C."/>
            <person name="Castanera R."/>
            <person name="Culley D."/>
            <person name="Daum C."/>
            <person name="Ezra D."/>
            <person name="Gonzalez J."/>
            <person name="Henrissat B."/>
            <person name="Kuo A."/>
            <person name="Liang C."/>
            <person name="Lipzen A."/>
            <person name="Lutzoni F."/>
            <person name="Magnuson J."/>
            <person name="Mondo S."/>
            <person name="Nolan M."/>
            <person name="Ohm R."/>
            <person name="Pangilinan J."/>
            <person name="Park H.-J."/>
            <person name="Ramirez L."/>
            <person name="Alfaro M."/>
            <person name="Sun H."/>
            <person name="Tritt A."/>
            <person name="Yoshinaga Y."/>
            <person name="Zwiers L.-H."/>
            <person name="Turgeon B."/>
            <person name="Goodwin S."/>
            <person name="Spatafora J."/>
            <person name="Crous P."/>
            <person name="Grigoriev I."/>
        </authorList>
    </citation>
    <scope>NUCLEOTIDE SEQUENCE</scope>
    <source>
        <strain evidence="2">CBS 260.36</strain>
    </source>
</reference>
<feature type="domain" description="WD-like" evidence="1">
    <location>
        <begin position="61"/>
        <end position="167"/>
    </location>
</feature>
<organism evidence="2 3">
    <name type="scientific">Myriangium duriaei CBS 260.36</name>
    <dbReference type="NCBI Taxonomy" id="1168546"/>
    <lineage>
        <taxon>Eukaryota</taxon>
        <taxon>Fungi</taxon>
        <taxon>Dikarya</taxon>
        <taxon>Ascomycota</taxon>
        <taxon>Pezizomycotina</taxon>
        <taxon>Dothideomycetes</taxon>
        <taxon>Dothideomycetidae</taxon>
        <taxon>Myriangiales</taxon>
        <taxon>Myriangiaceae</taxon>
        <taxon>Myriangium</taxon>
    </lineage>
</organism>
<comment type="caution">
    <text evidence="2">The sequence shown here is derived from an EMBL/GenBank/DDBJ whole genome shotgun (WGS) entry which is preliminary data.</text>
</comment>
<protein>
    <recommendedName>
        <fullName evidence="1">WD-like domain-containing protein</fullName>
    </recommendedName>
</protein>
<keyword evidence="3" id="KW-1185">Reference proteome</keyword>
<accession>A0A9P4IYR8</accession>